<dbReference type="Pfam" id="PF16810">
    <property type="entry name" value="RXLR"/>
    <property type="match status" value="1"/>
</dbReference>
<dbReference type="Proteomes" id="UP000237271">
    <property type="component" value="Unassembled WGS sequence"/>
</dbReference>
<accession>A0A2P4XYN0</accession>
<keyword evidence="7" id="KW-1185">Reference proteome</keyword>
<dbReference type="InterPro" id="IPR031825">
    <property type="entry name" value="RXLR"/>
</dbReference>
<reference evidence="6 7" key="1">
    <citation type="journal article" date="2017" name="Genome Biol. Evol.">
        <title>Phytophthora megakarya and P. palmivora, closely related causal agents of cacao black pod rot, underwent increases in genome sizes and gene numbers by different mechanisms.</title>
        <authorList>
            <person name="Ali S.S."/>
            <person name="Shao J."/>
            <person name="Lary D.J."/>
            <person name="Kronmiller B."/>
            <person name="Shen D."/>
            <person name="Strem M.D."/>
            <person name="Amoako-Attah I."/>
            <person name="Akrofi A.Y."/>
            <person name="Begoude B.A."/>
            <person name="Ten Hoopen G.M."/>
            <person name="Coulibaly K."/>
            <person name="Kebe B.I."/>
            <person name="Melnick R.L."/>
            <person name="Guiltinan M.J."/>
            <person name="Tyler B.M."/>
            <person name="Meinhardt L.W."/>
            <person name="Bailey B.A."/>
        </authorList>
    </citation>
    <scope>NUCLEOTIDE SEQUENCE [LARGE SCALE GENOMIC DNA]</scope>
    <source>
        <strain evidence="7">sbr112.9</strain>
    </source>
</reference>
<organism evidence="6 7">
    <name type="scientific">Phytophthora palmivora</name>
    <dbReference type="NCBI Taxonomy" id="4796"/>
    <lineage>
        <taxon>Eukaryota</taxon>
        <taxon>Sar</taxon>
        <taxon>Stramenopiles</taxon>
        <taxon>Oomycota</taxon>
        <taxon>Peronosporomycetes</taxon>
        <taxon>Peronosporales</taxon>
        <taxon>Peronosporaceae</taxon>
        <taxon>Phytophthora</taxon>
    </lineage>
</organism>
<name>A0A2P4XYN0_9STRA</name>
<evidence type="ECO:0000256" key="1">
    <source>
        <dbReference type="ARBA" id="ARBA00004613"/>
    </source>
</evidence>
<comment type="subcellular location">
    <subcellularLocation>
        <location evidence="1 5">Secreted</location>
    </subcellularLocation>
</comment>
<evidence type="ECO:0000256" key="5">
    <source>
        <dbReference type="RuleBase" id="RU367124"/>
    </source>
</evidence>
<comment type="domain">
    <text evidence="5">The RxLR-dEER motif acts to carry the protein into the host cell cytoplasm through binding to cell surface phosphatidylinositol-3-phosphate.</text>
</comment>
<evidence type="ECO:0000256" key="4">
    <source>
        <dbReference type="ARBA" id="ARBA00022729"/>
    </source>
</evidence>
<comment type="function">
    <text evidence="5">Effector that suppresses plant defense responses during pathogen infection.</text>
</comment>
<keyword evidence="4 5" id="KW-0732">Signal</keyword>
<evidence type="ECO:0000256" key="3">
    <source>
        <dbReference type="ARBA" id="ARBA00022525"/>
    </source>
</evidence>
<dbReference type="EMBL" id="NCKW01006860">
    <property type="protein sequence ID" value="POM70660.1"/>
    <property type="molecule type" value="Genomic_DNA"/>
</dbReference>
<proteinExistence type="inferred from homology"/>
<protein>
    <recommendedName>
        <fullName evidence="5">RxLR effector protein</fullName>
    </recommendedName>
</protein>
<sequence length="76" mass="8334">MRLYSVVLLVAAVVLVNVEQVATFEMTTADYPSVVIRSLADHQNGVTPKRLLRRYDEGDEERAIGGGTISELASKL</sequence>
<feature type="non-terminal residue" evidence="6">
    <location>
        <position position="76"/>
    </location>
</feature>
<feature type="signal peptide" evidence="5">
    <location>
        <begin position="1"/>
        <end position="23"/>
    </location>
</feature>
<evidence type="ECO:0000313" key="6">
    <source>
        <dbReference type="EMBL" id="POM70660.1"/>
    </source>
</evidence>
<keyword evidence="3 5" id="KW-0964">Secreted</keyword>
<dbReference type="AlphaFoldDB" id="A0A2P4XYN0"/>
<feature type="chain" id="PRO_5044953288" description="RxLR effector protein" evidence="5">
    <location>
        <begin position="24"/>
        <end position="76"/>
    </location>
</feature>
<gene>
    <name evidence="6" type="ORF">PHPALM_12868</name>
</gene>
<comment type="caution">
    <text evidence="6">The sequence shown here is derived from an EMBL/GenBank/DDBJ whole genome shotgun (WGS) entry which is preliminary data.</text>
</comment>
<evidence type="ECO:0000313" key="7">
    <source>
        <dbReference type="Proteomes" id="UP000237271"/>
    </source>
</evidence>
<comment type="similarity">
    <text evidence="2 5">Belongs to the RxLR effector family.</text>
</comment>
<dbReference type="OrthoDB" id="144258at2759"/>
<evidence type="ECO:0000256" key="2">
    <source>
        <dbReference type="ARBA" id="ARBA00010400"/>
    </source>
</evidence>